<dbReference type="GO" id="GO:0006508">
    <property type="term" value="P:proteolysis"/>
    <property type="evidence" value="ECO:0007669"/>
    <property type="project" value="UniProtKB-KW"/>
</dbReference>
<dbReference type="GO" id="GO:0004519">
    <property type="term" value="F:endonuclease activity"/>
    <property type="evidence" value="ECO:0007669"/>
    <property type="project" value="UniProtKB-KW"/>
</dbReference>
<comment type="caution">
    <text evidence="11">The sequence shown here is derived from an EMBL/GenBank/DDBJ whole genome shotgun (WGS) entry which is preliminary data.</text>
</comment>
<dbReference type="Pfam" id="PF17917">
    <property type="entry name" value="RT_RNaseH"/>
    <property type="match status" value="1"/>
</dbReference>
<keyword evidence="1" id="KW-0645">Protease</keyword>
<dbReference type="AlphaFoldDB" id="A0A9W9EYH7"/>
<evidence type="ECO:0000256" key="7">
    <source>
        <dbReference type="ARBA" id="ARBA00022801"/>
    </source>
</evidence>
<evidence type="ECO:0008006" key="13">
    <source>
        <dbReference type="Google" id="ProtNLM"/>
    </source>
</evidence>
<feature type="domain" description="Reverse transcriptase" evidence="9">
    <location>
        <begin position="1"/>
        <end position="113"/>
    </location>
</feature>
<name>A0A9W9EYH7_9EURO</name>
<keyword evidence="2" id="KW-0808">Transferase</keyword>
<keyword evidence="12" id="KW-1185">Reference proteome</keyword>
<dbReference type="EMBL" id="JAPQKI010000009">
    <property type="protein sequence ID" value="KAJ5090186.1"/>
    <property type="molecule type" value="Genomic_DNA"/>
</dbReference>
<feature type="domain" description="Reverse transcriptase RNase H-like" evidence="10">
    <location>
        <begin position="220"/>
        <end position="348"/>
    </location>
</feature>
<dbReference type="PANTHER" id="PTHR33064">
    <property type="entry name" value="POL PROTEIN"/>
    <property type="match status" value="1"/>
</dbReference>
<evidence type="ECO:0000259" key="10">
    <source>
        <dbReference type="Pfam" id="PF17917"/>
    </source>
</evidence>
<keyword evidence="6" id="KW-0255">Endonuclease</keyword>
<dbReference type="InterPro" id="IPR043128">
    <property type="entry name" value="Rev_trsase/Diguanyl_cyclase"/>
</dbReference>
<keyword evidence="3" id="KW-0548">Nucleotidyltransferase</keyword>
<dbReference type="CDD" id="cd01647">
    <property type="entry name" value="RT_LTR"/>
    <property type="match status" value="1"/>
</dbReference>
<sequence>MDAAKCFYQWPIHLADRQHMAVTSPRRQEVFQIVIMGYCNSVAFVQRQMVSILRDFAGWCRAYVDGVFTTSPTCDDHLNHLHTLLARLEEFGIKLEPRKSYIAFPSIHFLGQRVDAFGMTTRDERIKAITNLQFPKTLKHLETYLGMTGTVLHYIRGYAAKIEPLQQPKTLLLRNSPVKGHSRRSFSVRTLAEQPSAAERRAFDELQAEFADSPWLTHHDSQRQLYVDLDASKEAGFGAMVFHVNPTHVHDISKPPAANAIQPVLFLSRDLSAAERNYWPTELEVACLVWVLRKIRHMVQAAPPHLPVVIYTDHSSTTPIAQSSPLRSVASDRLNLRLVRASQYIQQYRLRVFHRPGATNQVVDALSRLPTKQHEAGQSDDLDALLAVRFVLKQNRALSVQCTFLKTSKTE</sequence>
<dbReference type="GO" id="GO:0003964">
    <property type="term" value="F:RNA-directed DNA polymerase activity"/>
    <property type="evidence" value="ECO:0007669"/>
    <property type="project" value="UniProtKB-KW"/>
</dbReference>
<dbReference type="Pfam" id="PF00078">
    <property type="entry name" value="RVT_1"/>
    <property type="match status" value="1"/>
</dbReference>
<evidence type="ECO:0000256" key="5">
    <source>
        <dbReference type="ARBA" id="ARBA00022750"/>
    </source>
</evidence>
<dbReference type="InterPro" id="IPR051320">
    <property type="entry name" value="Viral_Replic_Matur_Polypro"/>
</dbReference>
<gene>
    <name evidence="11" type="ORF">N7532_008870</name>
</gene>
<evidence type="ECO:0000259" key="9">
    <source>
        <dbReference type="Pfam" id="PF00078"/>
    </source>
</evidence>
<dbReference type="SUPFAM" id="SSF56672">
    <property type="entry name" value="DNA/RNA polymerases"/>
    <property type="match status" value="1"/>
</dbReference>
<evidence type="ECO:0000313" key="11">
    <source>
        <dbReference type="EMBL" id="KAJ5090186.1"/>
    </source>
</evidence>
<dbReference type="Gene3D" id="3.30.70.270">
    <property type="match status" value="2"/>
</dbReference>
<evidence type="ECO:0000256" key="1">
    <source>
        <dbReference type="ARBA" id="ARBA00022670"/>
    </source>
</evidence>
<dbReference type="InterPro" id="IPR043502">
    <property type="entry name" value="DNA/RNA_pol_sf"/>
</dbReference>
<dbReference type="OrthoDB" id="4358334at2759"/>
<dbReference type="GO" id="GO:0004190">
    <property type="term" value="F:aspartic-type endopeptidase activity"/>
    <property type="evidence" value="ECO:0007669"/>
    <property type="project" value="UniProtKB-KW"/>
</dbReference>
<evidence type="ECO:0000256" key="6">
    <source>
        <dbReference type="ARBA" id="ARBA00022759"/>
    </source>
</evidence>
<keyword evidence="8" id="KW-0695">RNA-directed DNA polymerase</keyword>
<accession>A0A9W9EYH7</accession>
<evidence type="ECO:0000313" key="12">
    <source>
        <dbReference type="Proteomes" id="UP001149074"/>
    </source>
</evidence>
<reference evidence="11" key="1">
    <citation type="submission" date="2022-11" db="EMBL/GenBank/DDBJ databases">
        <authorList>
            <person name="Petersen C."/>
        </authorList>
    </citation>
    <scope>NUCLEOTIDE SEQUENCE</scope>
    <source>
        <strain evidence="11">IBT 30761</strain>
    </source>
</reference>
<dbReference type="Gene3D" id="3.10.10.10">
    <property type="entry name" value="HIV Type 1 Reverse Transcriptase, subunit A, domain 1"/>
    <property type="match status" value="1"/>
</dbReference>
<dbReference type="PANTHER" id="PTHR33064:SF37">
    <property type="entry name" value="RIBONUCLEASE H"/>
    <property type="match status" value="1"/>
</dbReference>
<evidence type="ECO:0000256" key="8">
    <source>
        <dbReference type="ARBA" id="ARBA00022918"/>
    </source>
</evidence>
<dbReference type="InterPro" id="IPR000477">
    <property type="entry name" value="RT_dom"/>
</dbReference>
<dbReference type="GeneID" id="81360340"/>
<keyword evidence="7" id="KW-0378">Hydrolase</keyword>
<proteinExistence type="predicted"/>
<protein>
    <recommendedName>
        <fullName evidence="13">Reverse transcriptase domain-containing protein</fullName>
    </recommendedName>
</protein>
<evidence type="ECO:0000256" key="3">
    <source>
        <dbReference type="ARBA" id="ARBA00022695"/>
    </source>
</evidence>
<dbReference type="RefSeq" id="XP_056472167.1">
    <property type="nucleotide sequence ID" value="XM_056621361.1"/>
</dbReference>
<organism evidence="11 12">
    <name type="scientific">Penicillium argentinense</name>
    <dbReference type="NCBI Taxonomy" id="1131581"/>
    <lineage>
        <taxon>Eukaryota</taxon>
        <taxon>Fungi</taxon>
        <taxon>Dikarya</taxon>
        <taxon>Ascomycota</taxon>
        <taxon>Pezizomycotina</taxon>
        <taxon>Eurotiomycetes</taxon>
        <taxon>Eurotiomycetidae</taxon>
        <taxon>Eurotiales</taxon>
        <taxon>Aspergillaceae</taxon>
        <taxon>Penicillium</taxon>
    </lineage>
</organism>
<dbReference type="CDD" id="cd09274">
    <property type="entry name" value="RNase_HI_RT_Ty3"/>
    <property type="match status" value="1"/>
</dbReference>
<dbReference type="InterPro" id="IPR041373">
    <property type="entry name" value="RT_RNaseH"/>
</dbReference>
<reference evidence="11" key="2">
    <citation type="journal article" date="2023" name="IMA Fungus">
        <title>Comparative genomic study of the Penicillium genus elucidates a diverse pangenome and 15 lateral gene transfer events.</title>
        <authorList>
            <person name="Petersen C."/>
            <person name="Sorensen T."/>
            <person name="Nielsen M.R."/>
            <person name="Sondergaard T.E."/>
            <person name="Sorensen J.L."/>
            <person name="Fitzpatrick D.A."/>
            <person name="Frisvad J.C."/>
            <person name="Nielsen K.L."/>
        </authorList>
    </citation>
    <scope>NUCLEOTIDE SEQUENCE</scope>
    <source>
        <strain evidence="11">IBT 30761</strain>
    </source>
</reference>
<keyword evidence="5" id="KW-0064">Aspartyl protease</keyword>
<dbReference type="Proteomes" id="UP001149074">
    <property type="component" value="Unassembled WGS sequence"/>
</dbReference>
<keyword evidence="4" id="KW-0540">Nuclease</keyword>
<evidence type="ECO:0000256" key="4">
    <source>
        <dbReference type="ARBA" id="ARBA00022722"/>
    </source>
</evidence>
<evidence type="ECO:0000256" key="2">
    <source>
        <dbReference type="ARBA" id="ARBA00022679"/>
    </source>
</evidence>